<sequence>MNAITPYLKDILGFLGMIAGAAGLWHAARTKTAAESRTAETTAAHAKEAAADARLKTMLDAQRADFEVIVKPLRDDVEDLRREVRDLRTAIDALRIRYRAALDYIRRLRAWGSARADGEPIPEPPADIADEV</sequence>
<keyword evidence="2" id="KW-0812">Transmembrane</keyword>
<feature type="coiled-coil region" evidence="1">
    <location>
        <begin position="70"/>
        <end position="97"/>
    </location>
</feature>
<name>A0A931IEC4_9NOCA</name>
<comment type="caution">
    <text evidence="3">The sequence shown here is derived from an EMBL/GenBank/DDBJ whole genome shotgun (WGS) entry which is preliminary data.</text>
</comment>
<protein>
    <submittedName>
        <fullName evidence="3">Uncharacterized protein</fullName>
    </submittedName>
</protein>
<reference evidence="3" key="1">
    <citation type="submission" date="2020-11" db="EMBL/GenBank/DDBJ databases">
        <title>Nocardia NEAU-351.nov., a novel actinomycete isolated from the cow dung.</title>
        <authorList>
            <person name="Zhang X."/>
        </authorList>
    </citation>
    <scope>NUCLEOTIDE SEQUENCE</scope>
    <source>
        <strain evidence="3">NEAU-351</strain>
    </source>
</reference>
<gene>
    <name evidence="3" type="ORF">IT779_21345</name>
</gene>
<dbReference type="RefSeq" id="WP_196151123.1">
    <property type="nucleotide sequence ID" value="NZ_JADMLG010000008.1"/>
</dbReference>
<evidence type="ECO:0000313" key="4">
    <source>
        <dbReference type="Proteomes" id="UP000655751"/>
    </source>
</evidence>
<organism evidence="3 4">
    <name type="scientific">Nocardia bovistercoris</name>
    <dbReference type="NCBI Taxonomy" id="2785916"/>
    <lineage>
        <taxon>Bacteria</taxon>
        <taxon>Bacillati</taxon>
        <taxon>Actinomycetota</taxon>
        <taxon>Actinomycetes</taxon>
        <taxon>Mycobacteriales</taxon>
        <taxon>Nocardiaceae</taxon>
        <taxon>Nocardia</taxon>
    </lineage>
</organism>
<keyword evidence="2" id="KW-0472">Membrane</keyword>
<evidence type="ECO:0000313" key="3">
    <source>
        <dbReference type="EMBL" id="MBH0778830.1"/>
    </source>
</evidence>
<feature type="transmembrane region" description="Helical" evidence="2">
    <location>
        <begin position="12"/>
        <end position="28"/>
    </location>
</feature>
<keyword evidence="2" id="KW-1133">Transmembrane helix</keyword>
<dbReference type="EMBL" id="JADMLG010000008">
    <property type="protein sequence ID" value="MBH0778830.1"/>
    <property type="molecule type" value="Genomic_DNA"/>
</dbReference>
<evidence type="ECO:0000256" key="2">
    <source>
        <dbReference type="SAM" id="Phobius"/>
    </source>
</evidence>
<keyword evidence="1" id="KW-0175">Coiled coil</keyword>
<dbReference type="Proteomes" id="UP000655751">
    <property type="component" value="Unassembled WGS sequence"/>
</dbReference>
<dbReference type="AlphaFoldDB" id="A0A931IEC4"/>
<accession>A0A931IEC4</accession>
<evidence type="ECO:0000256" key="1">
    <source>
        <dbReference type="SAM" id="Coils"/>
    </source>
</evidence>
<keyword evidence="4" id="KW-1185">Reference proteome</keyword>
<proteinExistence type="predicted"/>